<dbReference type="PANTHER" id="PTHR32305">
    <property type="match status" value="1"/>
</dbReference>
<evidence type="ECO:0000313" key="4">
    <source>
        <dbReference type="EMBL" id="SFC69000.1"/>
    </source>
</evidence>
<dbReference type="InterPro" id="IPR031325">
    <property type="entry name" value="RHS_repeat"/>
</dbReference>
<evidence type="ECO:0000256" key="1">
    <source>
        <dbReference type="ARBA" id="ARBA00022737"/>
    </source>
</evidence>
<organism evidence="4 5">
    <name type="scientific">Streptomyces aidingensis</name>
    <dbReference type="NCBI Taxonomy" id="910347"/>
    <lineage>
        <taxon>Bacteria</taxon>
        <taxon>Bacillati</taxon>
        <taxon>Actinomycetota</taxon>
        <taxon>Actinomycetes</taxon>
        <taxon>Kitasatosporales</taxon>
        <taxon>Streptomycetaceae</taxon>
        <taxon>Streptomyces</taxon>
    </lineage>
</organism>
<feature type="region of interest" description="Disordered" evidence="2">
    <location>
        <begin position="40"/>
        <end position="74"/>
    </location>
</feature>
<dbReference type="InterPro" id="IPR003587">
    <property type="entry name" value="Hint_dom_N"/>
</dbReference>
<sequence length="2330" mass="248862">MAFGGRLLLSRMPRYAARSTVLGVLLTLASGTVAILPARADEGGRPEVQHSGDPVRGEEAGAAPGAGKDPAAEAAVTRLAPSAWPEAGSVELALAPRSSDPLLAPLAPRLPGAETAGDLPVAVAPLPGAPIAAARRAGSGPARVRVTTPGEQAARAWGSAALLAVDRADGSRADAPVELAVDYSAFAEAYGGSYGSRLRLVELPACALTAAPGTEGCAAEVAELDSVNDPGSRTVTATVTAAGDDGGKRTRTVTADADADAAAVTDDDAPAATSGGTVYALMASDSSAQGDFTATSLAPSASWTAGGSSGGFSWSYPLRTVPTPGGLTPSVGLSYSSQATDGRTSATNNQGSWIGEGFSYEPGYIERRYKPCADDGHENSAEQCWAFDNATVMLAGAGGELIRDDTTGKWHLSSDNGARVEHLTGTVNGDNNGEHWKITTADGTEYYFGLGRLPGWTSGDEQTAATWTAPVHGDDPGEPCYSTTFGNAHCKQAWRWNLDYVKDPRGNAMAYYYAAETNHYAQHGDTSADGAAYHRGGYLKRIDHGLRHGSVYDTKAPARVVFHTAERCLPDAAFDCAPAKFTEANADHWPDVPFDRYCAAGGPCDISQTAQTFWTRKRLTGITTQMRSGTADYADVDKWTFTHLFTDNGDDTKTLWLSEIDHEGRAGGTLGLPSVQLQGIHLVNRVDSPDDNIDAFHRYRLATVLSETGAQLDITYAPTECTADALPQPGASTKRCYPVVWTPPGSIDPTTDWFHKYVVQEIIQTDRTGGGDDMVTRYDYQGDAGWRRTEPDGITDEEFLTWGQWQGYGRTTVTSGNGEVTDTRVDYTYLQGLHGDALPGGGTRSHTVTDSTGTTHTDHVEYTGFEIEARTWVDGQVSAKSLTTPWKHTTATRTEEWRTYRATTTKPREQRGHTRLADGSWRITKSSQTYDTATPTARLIRSEDLGDLAVSGDEQCTRLWYADNPARHIFELPRRSEAVSVDCSATPDRATDVIADERTFYDGGGYLDAPTAGNPTTTQRLSDHDGTTPTYQTTGTTTYDGFGRPLTQTDASGATTTRTYTQTHGLTTRTTSTNDLGHVTTTDYAPAWGAALGQTDPNGKRTDLAYDALGRLTSVWLPDRATTQTPSIKYSYDIRQNKPTVVKTERIENDGSYGVEYSLYDAMLRPRQAQSEGPDGTRMVADVFYDGSGRRKLVNATYNAQGPPGGELLLVNSGDVGAQTAFVHDGLGRVTDEIFQVSGEEQWRTSTAYDGDRTHVTPPQGGTATTSFTDARGRVTELRHHRGSGYDSTHYTYTPAGQPETVTDADGNVWRHEYDQLGRKVRTTDPDAGVSTTVYDAMDRPVFTTDARGETLSTVYDELGRPVSTWEGAPLTGTKLTETRYDRTGWLGHAWATLRFTGGGQYIATVVQSMDSLYRPLKTAYSIPSSEGALAGIYTFTTTYNRDGTVQGHGLPAAGGLPAESLVYGYDELQRPVSMTGSTSYITDTLYSPTGQLQQLEMSTGSGRTTWQTFFHEHGTERLTRSVVDIENITGPAGASHYSYDQAGNILAISDLPGGSGASPDLQCFAYDSRQRLAEAWTPAATANTAAGSGTVGATLGGALPSACDAAPGTGPLGGPSPYWTSWTVDAIGNRTQEIRHDTGLNAADDITRTYTYGENGAGPHAVTTVTENTPTGDRQYSYAYDDAGNTTARTIGGDTQTLDWDATGRLTRATEADGTETSYLYDAAGTRVLRRDATGTTLYLPGMELRQETGSTSVEGSRYYSFGGSTVALRTAADGVRFLASDHQGTAQLAIDPATGQTVQRRFTPYGGERGTPTGTWPGEKGFVGGTLDPSTGLTHLGAREYDPDLGKFLSVDPLIDYASPQQMNGYGYANNSPVTLSDPTGLLPWGGCITAQCVKDNGGYSTYDPGVADAEVKEDSAEEQVQLAETNLATAKQGVSDAVDELIDIAMEELGITAALDCFSTGDLAACGETALNIAGTFLGGLAGKLLAKYGAPWQWNKAYQLAKRVYGLVDKLWTSWDNIGKYTDALGLAEDALAAARAKVRNAKSKRDLDKDGCHSFLPGTAVLLADGSMVPIEDVELGDEVVVTDPETGETTTREVAGTIVTEDDKHFVNLTLTTDDASAGTAALISTTTHPFWVVSEQQWIEAGNLTPGMTLRTPDGDTVTLKSTHYFTQRHRTHDLTITGIHTYYVLASRTPVLVHNCGSRPDGPDPDGNIVYRALAENDDPAMGLTARAPGNAGVSPLSHVAGKKLTPWISTTKNPGIAFDKYNQGHGVVAIDLRRIPYSYVDISSGPFLSSRRHNAYARKDSEVLVWQNVPAEAIVGHWPGG</sequence>
<dbReference type="NCBIfam" id="TIGR01643">
    <property type="entry name" value="YD_repeat_2x"/>
    <property type="match status" value="3"/>
</dbReference>
<protein>
    <submittedName>
        <fullName evidence="4">RHS repeat-associated core domain-containing protein</fullName>
    </submittedName>
</protein>
<dbReference type="Proteomes" id="UP000199207">
    <property type="component" value="Unassembled WGS sequence"/>
</dbReference>
<dbReference type="InterPro" id="IPR036844">
    <property type="entry name" value="Hint_dom_sf"/>
</dbReference>
<dbReference type="SUPFAM" id="SSF51294">
    <property type="entry name" value="Hedgehog/intein (Hint) domain"/>
    <property type="match status" value="1"/>
</dbReference>
<dbReference type="InterPro" id="IPR022385">
    <property type="entry name" value="Rhs_assc_core"/>
</dbReference>
<dbReference type="Pfam" id="PF05593">
    <property type="entry name" value="RHS_repeat"/>
    <property type="match status" value="2"/>
</dbReference>
<dbReference type="STRING" id="910347.SAMN05421773_10589"/>
<feature type="region of interest" description="Disordered" evidence="2">
    <location>
        <begin position="1005"/>
        <end position="1029"/>
    </location>
</feature>
<dbReference type="EMBL" id="FOLM01000005">
    <property type="protein sequence ID" value="SFC69000.1"/>
    <property type="molecule type" value="Genomic_DNA"/>
</dbReference>
<dbReference type="InterPro" id="IPR056823">
    <property type="entry name" value="TEN-like_YD-shell"/>
</dbReference>
<feature type="compositionally biased region" description="Low complexity" evidence="2">
    <location>
        <begin position="60"/>
        <end position="74"/>
    </location>
</feature>
<dbReference type="PROSITE" id="PS50818">
    <property type="entry name" value="INTEIN_C_TER"/>
    <property type="match status" value="1"/>
</dbReference>
<accession>A0A1I1LHL4</accession>
<feature type="domain" description="Hint" evidence="3">
    <location>
        <begin position="2057"/>
        <end position="2161"/>
    </location>
</feature>
<gene>
    <name evidence="4" type="ORF">SAMN05421773_10589</name>
</gene>
<dbReference type="InterPro" id="IPR006530">
    <property type="entry name" value="YD"/>
</dbReference>
<dbReference type="InterPro" id="IPR056009">
    <property type="entry name" value="DUF7587"/>
</dbReference>
<dbReference type="Gene3D" id="2.170.16.10">
    <property type="entry name" value="Hedgehog/Intein (Hint) domain"/>
    <property type="match status" value="1"/>
</dbReference>
<feature type="compositionally biased region" description="Basic and acidic residues" evidence="2">
    <location>
        <begin position="40"/>
        <end position="59"/>
    </location>
</feature>
<dbReference type="Pfam" id="PF24494">
    <property type="entry name" value="DUF7587"/>
    <property type="match status" value="1"/>
</dbReference>
<evidence type="ECO:0000256" key="2">
    <source>
        <dbReference type="SAM" id="MobiDB-lite"/>
    </source>
</evidence>
<evidence type="ECO:0000313" key="5">
    <source>
        <dbReference type="Proteomes" id="UP000199207"/>
    </source>
</evidence>
<dbReference type="InterPro" id="IPR050708">
    <property type="entry name" value="T6SS_VgrG/RHS"/>
</dbReference>
<proteinExistence type="predicted"/>
<dbReference type="CDD" id="cd00081">
    <property type="entry name" value="Hint"/>
    <property type="match status" value="1"/>
</dbReference>
<reference evidence="4 5" key="1">
    <citation type="submission" date="2016-10" db="EMBL/GenBank/DDBJ databases">
        <authorList>
            <person name="de Groot N.N."/>
        </authorList>
    </citation>
    <scope>NUCLEOTIDE SEQUENCE [LARGE SCALE GENOMIC DNA]</scope>
    <source>
        <strain evidence="4 5">CGMCC 4.5739</strain>
    </source>
</reference>
<dbReference type="Pfam" id="PF25023">
    <property type="entry name" value="TEN_YD-shell"/>
    <property type="match status" value="1"/>
</dbReference>
<dbReference type="PANTHER" id="PTHR32305:SF17">
    <property type="entry name" value="TRNA NUCLEASE WAPA"/>
    <property type="match status" value="1"/>
</dbReference>
<dbReference type="Pfam" id="PF07591">
    <property type="entry name" value="PT-HINT"/>
    <property type="match status" value="1"/>
</dbReference>
<name>A0A1I1LHL4_9ACTN</name>
<evidence type="ECO:0000259" key="3">
    <source>
        <dbReference type="SMART" id="SM00306"/>
    </source>
</evidence>
<keyword evidence="1" id="KW-0677">Repeat</keyword>
<dbReference type="InterPro" id="IPR030934">
    <property type="entry name" value="Intein_C"/>
</dbReference>
<dbReference type="SMART" id="SM00306">
    <property type="entry name" value="HintN"/>
    <property type="match status" value="1"/>
</dbReference>
<dbReference type="Gene3D" id="2.180.10.10">
    <property type="entry name" value="RHS repeat-associated core"/>
    <property type="match status" value="1"/>
</dbReference>
<dbReference type="NCBIfam" id="TIGR03696">
    <property type="entry name" value="Rhs_assc_core"/>
    <property type="match status" value="1"/>
</dbReference>
<keyword evidence="5" id="KW-1185">Reference proteome</keyword>